<keyword evidence="1" id="KW-0812">Transmembrane</keyword>
<sequence length="128" mass="14150">MEIIQIVALSLIASILIVLVREDRPEIALQMTLVAGIIIFLRIMNQIFAVIEFLKDLSQKANIDNLYISTIFKIIGISYIAEFGSQICKDAGSSSIASKIEFAAKIFILVLSLPILMAVMNLILKILP</sequence>
<keyword evidence="3" id="KW-1185">Reference proteome</keyword>
<dbReference type="eggNOG" id="ENOG5032SJW">
    <property type="taxonomic scope" value="Bacteria"/>
</dbReference>
<feature type="transmembrane region" description="Helical" evidence="1">
    <location>
        <begin position="6"/>
        <end position="21"/>
    </location>
</feature>
<dbReference type="KEGG" id="tae:TepiRe1_1515"/>
<dbReference type="KEGG" id="tep:TepRe1_1404"/>
<organism evidence="2 3">
    <name type="scientific">Tepidanaerobacter acetatoxydans (strain DSM 21804 / JCM 16047 / Re1)</name>
    <dbReference type="NCBI Taxonomy" id="1209989"/>
    <lineage>
        <taxon>Bacteria</taxon>
        <taxon>Bacillati</taxon>
        <taxon>Bacillota</taxon>
        <taxon>Clostridia</taxon>
        <taxon>Thermosediminibacterales</taxon>
        <taxon>Tepidanaerobacteraceae</taxon>
        <taxon>Tepidanaerobacter</taxon>
    </lineage>
</organism>
<evidence type="ECO:0000256" key="1">
    <source>
        <dbReference type="SAM" id="Phobius"/>
    </source>
</evidence>
<proteinExistence type="predicted"/>
<evidence type="ECO:0000313" key="2">
    <source>
        <dbReference type="EMBL" id="CCP26268.1"/>
    </source>
</evidence>
<protein>
    <submittedName>
        <fullName evidence="2">Stage III sporulation protein AD</fullName>
    </submittedName>
</protein>
<dbReference type="InterPro" id="IPR025664">
    <property type="entry name" value="Spore_III_AC/AD"/>
</dbReference>
<gene>
    <name evidence="2" type="primary">spoIIIAD</name>
    <name evidence="2" type="ordered locus">TEPIRE1_1515</name>
</gene>
<feature type="transmembrane region" description="Helical" evidence="1">
    <location>
        <begin position="33"/>
        <end position="54"/>
    </location>
</feature>
<dbReference type="AlphaFoldDB" id="F4LVG4"/>
<dbReference type="HOGENOM" id="CLU_159353_1_1_9"/>
<name>F4LVG4_TEPAE</name>
<reference evidence="3" key="1">
    <citation type="journal article" date="2013" name="Genome Announc.">
        <title>First genome sequence of a syntrophic acetate-oxidizing bacterium, Tepidanaerobacter acetatoxydans strain Re1.</title>
        <authorList>
            <person name="Manzoor S."/>
            <person name="Bongcam-Rudloff E."/>
            <person name="Schnurer A."/>
            <person name="Muller B."/>
        </authorList>
    </citation>
    <scope>NUCLEOTIDE SEQUENCE [LARGE SCALE GENOMIC DNA]</scope>
    <source>
        <strain evidence="3">Re1</strain>
    </source>
</reference>
<keyword evidence="1" id="KW-0472">Membrane</keyword>
<dbReference type="STRING" id="1209989.TepRe1_1404"/>
<accession>F4LVG4</accession>
<evidence type="ECO:0000313" key="3">
    <source>
        <dbReference type="Proteomes" id="UP000010802"/>
    </source>
</evidence>
<keyword evidence="1" id="KW-1133">Transmembrane helix</keyword>
<dbReference type="Proteomes" id="UP000010802">
    <property type="component" value="Chromosome"/>
</dbReference>
<dbReference type="OrthoDB" id="1682150at2"/>
<dbReference type="PATRIC" id="fig|1209989.3.peg.1720"/>
<dbReference type="Pfam" id="PF06686">
    <property type="entry name" value="SpoIIIAC"/>
    <property type="match status" value="2"/>
</dbReference>
<dbReference type="NCBIfam" id="TIGR02849">
    <property type="entry name" value="spore_III_AD"/>
    <property type="match status" value="1"/>
</dbReference>
<accession>L0S317</accession>
<dbReference type="RefSeq" id="WP_013778473.1">
    <property type="nucleotide sequence ID" value="NC_015519.1"/>
</dbReference>
<feature type="transmembrane region" description="Helical" evidence="1">
    <location>
        <begin position="66"/>
        <end position="85"/>
    </location>
</feature>
<dbReference type="InterPro" id="IPR014211">
    <property type="entry name" value="Spore_III_AD"/>
</dbReference>
<dbReference type="EMBL" id="HF563609">
    <property type="protein sequence ID" value="CCP26268.1"/>
    <property type="molecule type" value="Genomic_DNA"/>
</dbReference>
<feature type="transmembrane region" description="Helical" evidence="1">
    <location>
        <begin position="106"/>
        <end position="127"/>
    </location>
</feature>